<name>A0A016RXA9_9BILA</name>
<organism evidence="1 2">
    <name type="scientific">Ancylostoma ceylanicum</name>
    <dbReference type="NCBI Taxonomy" id="53326"/>
    <lineage>
        <taxon>Eukaryota</taxon>
        <taxon>Metazoa</taxon>
        <taxon>Ecdysozoa</taxon>
        <taxon>Nematoda</taxon>
        <taxon>Chromadorea</taxon>
        <taxon>Rhabditida</taxon>
        <taxon>Rhabditina</taxon>
        <taxon>Rhabditomorpha</taxon>
        <taxon>Strongyloidea</taxon>
        <taxon>Ancylostomatidae</taxon>
        <taxon>Ancylostomatinae</taxon>
        <taxon>Ancylostoma</taxon>
    </lineage>
</organism>
<dbReference type="EMBL" id="JARK01001688">
    <property type="protein sequence ID" value="EYB82737.1"/>
    <property type="molecule type" value="Genomic_DNA"/>
</dbReference>
<protein>
    <submittedName>
        <fullName evidence="1">Uncharacterized protein</fullName>
    </submittedName>
</protein>
<dbReference type="AlphaFoldDB" id="A0A016RXA9"/>
<gene>
    <name evidence="1" type="primary">Acey_s0352.g3265</name>
    <name evidence="1" type="ORF">Y032_0352g3265</name>
</gene>
<keyword evidence="2" id="KW-1185">Reference proteome</keyword>
<reference evidence="2" key="1">
    <citation type="journal article" date="2015" name="Nat. Genet.">
        <title>The genome and transcriptome of the zoonotic hookworm Ancylostoma ceylanicum identify infection-specific gene families.</title>
        <authorList>
            <person name="Schwarz E.M."/>
            <person name="Hu Y."/>
            <person name="Antoshechkin I."/>
            <person name="Miller M.M."/>
            <person name="Sternberg P.W."/>
            <person name="Aroian R.V."/>
        </authorList>
    </citation>
    <scope>NUCLEOTIDE SEQUENCE</scope>
    <source>
        <strain evidence="2">HY135</strain>
    </source>
</reference>
<proteinExistence type="predicted"/>
<evidence type="ECO:0000313" key="1">
    <source>
        <dbReference type="EMBL" id="EYB82737.1"/>
    </source>
</evidence>
<accession>A0A016RXA9</accession>
<evidence type="ECO:0000313" key="2">
    <source>
        <dbReference type="Proteomes" id="UP000024635"/>
    </source>
</evidence>
<dbReference type="Proteomes" id="UP000024635">
    <property type="component" value="Unassembled WGS sequence"/>
</dbReference>
<sequence>MLEVLKKFKACHHTNLLQHHWQGFKEVRELISNGSIRLSFSDKGGEFVVMPQELDRSITSDIRGALSSESWACSTQKLSLSGGYQVCWRWQLVANSFDLSCQSAATSGL</sequence>
<comment type="caution">
    <text evidence="1">The sequence shown here is derived from an EMBL/GenBank/DDBJ whole genome shotgun (WGS) entry which is preliminary data.</text>
</comment>